<evidence type="ECO:0008006" key="3">
    <source>
        <dbReference type="Google" id="ProtNLM"/>
    </source>
</evidence>
<dbReference type="Proteomes" id="UP000294933">
    <property type="component" value="Unassembled WGS sequence"/>
</dbReference>
<reference evidence="1 2" key="1">
    <citation type="submission" date="2018-06" db="EMBL/GenBank/DDBJ databases">
        <title>A transcriptomic atlas of mushroom development highlights an independent origin of complex multicellularity.</title>
        <authorList>
            <consortium name="DOE Joint Genome Institute"/>
            <person name="Krizsan K."/>
            <person name="Almasi E."/>
            <person name="Merenyi Z."/>
            <person name="Sahu N."/>
            <person name="Viragh M."/>
            <person name="Koszo T."/>
            <person name="Mondo S."/>
            <person name="Kiss B."/>
            <person name="Balint B."/>
            <person name="Kues U."/>
            <person name="Barry K."/>
            <person name="Hegedus J.C."/>
            <person name="Henrissat B."/>
            <person name="Johnson J."/>
            <person name="Lipzen A."/>
            <person name="Ohm R."/>
            <person name="Nagy I."/>
            <person name="Pangilinan J."/>
            <person name="Yan J."/>
            <person name="Xiong Y."/>
            <person name="Grigoriev I.V."/>
            <person name="Hibbett D.S."/>
            <person name="Nagy L.G."/>
        </authorList>
    </citation>
    <scope>NUCLEOTIDE SEQUENCE [LARGE SCALE GENOMIC DNA]</scope>
    <source>
        <strain evidence="1 2">SZMC22713</strain>
    </source>
</reference>
<sequence>MGIYLDRTTLPSWVAPAPANVGSTRAGKLSADQWRSLCTVNLVITLVRLWGGKPRNDRHYWLLQNFMDLVTAAKLGTMRSMTQARIDGFVLHLHRYLENMLELFPHIGVTPNQHLSFHVALLLHRFGPSHAWRCWSFERWNHVLQNINTNMKFGKMLPFPHKIHLPMQ</sequence>
<dbReference type="OrthoDB" id="3247418at2759"/>
<dbReference type="AlphaFoldDB" id="A0A4Y7PIE7"/>
<evidence type="ECO:0000313" key="2">
    <source>
        <dbReference type="Proteomes" id="UP000294933"/>
    </source>
</evidence>
<proteinExistence type="predicted"/>
<name>A0A4Y7PIE7_9AGAM</name>
<accession>A0A4Y7PIE7</accession>
<gene>
    <name evidence="1" type="ORF">BD410DRAFT_855780</name>
</gene>
<dbReference type="STRING" id="50990.A0A4Y7PIE7"/>
<dbReference type="VEuPathDB" id="FungiDB:BD410DRAFT_855780"/>
<organism evidence="1 2">
    <name type="scientific">Rickenella mellea</name>
    <dbReference type="NCBI Taxonomy" id="50990"/>
    <lineage>
        <taxon>Eukaryota</taxon>
        <taxon>Fungi</taxon>
        <taxon>Dikarya</taxon>
        <taxon>Basidiomycota</taxon>
        <taxon>Agaricomycotina</taxon>
        <taxon>Agaricomycetes</taxon>
        <taxon>Hymenochaetales</taxon>
        <taxon>Rickenellaceae</taxon>
        <taxon>Rickenella</taxon>
    </lineage>
</organism>
<protein>
    <recommendedName>
        <fullName evidence="3">DUF4218 domain-containing protein</fullName>
    </recommendedName>
</protein>
<keyword evidence="2" id="KW-1185">Reference proteome</keyword>
<dbReference type="EMBL" id="ML170287">
    <property type="protein sequence ID" value="TDL15157.1"/>
    <property type="molecule type" value="Genomic_DNA"/>
</dbReference>
<evidence type="ECO:0000313" key="1">
    <source>
        <dbReference type="EMBL" id="TDL15157.1"/>
    </source>
</evidence>